<gene>
    <name evidence="1" type="ORF">SI8410_12016751</name>
</gene>
<proteinExistence type="predicted"/>
<reference evidence="1" key="1">
    <citation type="submission" date="2020-02" db="EMBL/GenBank/DDBJ databases">
        <authorList>
            <person name="Scholz U."/>
            <person name="Mascher M."/>
            <person name="Fiebig A."/>
        </authorList>
    </citation>
    <scope>NUCLEOTIDE SEQUENCE</scope>
</reference>
<dbReference type="EMBL" id="LR746275">
    <property type="protein sequence ID" value="CAA7406073.1"/>
    <property type="molecule type" value="Genomic_DNA"/>
</dbReference>
<sequence>MESCAAIGDVFAGPTARGFEISKLLLSRPSSVLVISAVGMLSVDSIAPPRKVVRSDPHRAVPRAFVRRTRKTRRRSITDDDDDGCEGCFGDWDGDDGSFGGGSGGGGGGRWWNFEGRGGPDWGEWGSSSASSDPAFDVVYGVICCMALYSCSGFAFKRICQFLANKEKMALLRLIPHFAP</sequence>
<name>A0A7I8L7R7_SPIIN</name>
<dbReference type="PANTHER" id="PTHR36751:SF1">
    <property type="entry name" value="F3E22.8 PROTEIN"/>
    <property type="match status" value="1"/>
</dbReference>
<dbReference type="OrthoDB" id="1914074at2759"/>
<protein>
    <submittedName>
        <fullName evidence="1">Uncharacterized protein</fullName>
    </submittedName>
</protein>
<dbReference type="Proteomes" id="UP000663760">
    <property type="component" value="Chromosome 12"/>
</dbReference>
<accession>A0A7I8L7R7</accession>
<organism evidence="1 2">
    <name type="scientific">Spirodela intermedia</name>
    <name type="common">Intermediate duckweed</name>
    <dbReference type="NCBI Taxonomy" id="51605"/>
    <lineage>
        <taxon>Eukaryota</taxon>
        <taxon>Viridiplantae</taxon>
        <taxon>Streptophyta</taxon>
        <taxon>Embryophyta</taxon>
        <taxon>Tracheophyta</taxon>
        <taxon>Spermatophyta</taxon>
        <taxon>Magnoliopsida</taxon>
        <taxon>Liliopsida</taxon>
        <taxon>Araceae</taxon>
        <taxon>Lemnoideae</taxon>
        <taxon>Spirodela</taxon>
    </lineage>
</organism>
<evidence type="ECO:0000313" key="2">
    <source>
        <dbReference type="Proteomes" id="UP000663760"/>
    </source>
</evidence>
<keyword evidence="2" id="KW-1185">Reference proteome</keyword>
<evidence type="ECO:0000313" key="1">
    <source>
        <dbReference type="EMBL" id="CAA7406073.1"/>
    </source>
</evidence>
<dbReference type="PANTHER" id="PTHR36751">
    <property type="entry name" value="F3E22.8 PROTEIN"/>
    <property type="match status" value="1"/>
</dbReference>
<dbReference type="AlphaFoldDB" id="A0A7I8L7R7"/>